<protein>
    <submittedName>
        <fullName evidence="2">Uncharacterized protein</fullName>
    </submittedName>
</protein>
<dbReference type="Proteomes" id="UP000703315">
    <property type="component" value="Unassembled WGS sequence"/>
</dbReference>
<name>A0A921K6I1_9MICC</name>
<evidence type="ECO:0000313" key="2">
    <source>
        <dbReference type="EMBL" id="HJF13296.1"/>
    </source>
</evidence>
<proteinExistence type="predicted"/>
<gene>
    <name evidence="2" type="ORF">K8V32_00635</name>
</gene>
<keyword evidence="1" id="KW-1133">Transmembrane helix</keyword>
<organism evidence="2 3">
    <name type="scientific">Enteractinococcus helveticum</name>
    <dbReference type="NCBI Taxonomy" id="1837282"/>
    <lineage>
        <taxon>Bacteria</taxon>
        <taxon>Bacillati</taxon>
        <taxon>Actinomycetota</taxon>
        <taxon>Actinomycetes</taxon>
        <taxon>Micrococcales</taxon>
        <taxon>Micrococcaceae</taxon>
    </lineage>
</organism>
<accession>A0A921K6I1</accession>
<comment type="caution">
    <text evidence="2">The sequence shown here is derived from an EMBL/GenBank/DDBJ whole genome shotgun (WGS) entry which is preliminary data.</text>
</comment>
<evidence type="ECO:0000313" key="3">
    <source>
        <dbReference type="Proteomes" id="UP000703315"/>
    </source>
</evidence>
<keyword evidence="1" id="KW-0472">Membrane</keyword>
<evidence type="ECO:0000256" key="1">
    <source>
        <dbReference type="SAM" id="Phobius"/>
    </source>
</evidence>
<reference evidence="2" key="2">
    <citation type="submission" date="2021-09" db="EMBL/GenBank/DDBJ databases">
        <authorList>
            <person name="Gilroy R."/>
        </authorList>
    </citation>
    <scope>NUCLEOTIDE SEQUENCE</scope>
    <source>
        <strain evidence="2">ChiHjej13B12-14962</strain>
    </source>
</reference>
<sequence length="60" mass="7363">MRTLVDWISEQAGDDRPVMAAYPLSYDWMWVYWYLMRYAGTSPFWPLLRYRFQNAVRHQG</sequence>
<feature type="transmembrane region" description="Helical" evidence="1">
    <location>
        <begin position="30"/>
        <end position="48"/>
    </location>
</feature>
<dbReference type="AlphaFoldDB" id="A0A921K6I1"/>
<dbReference type="EMBL" id="DYXC01000009">
    <property type="protein sequence ID" value="HJF13296.1"/>
    <property type="molecule type" value="Genomic_DNA"/>
</dbReference>
<dbReference type="RefSeq" id="WP_303901312.1">
    <property type="nucleotide sequence ID" value="NZ_DYXC01000009.1"/>
</dbReference>
<keyword evidence="1" id="KW-0812">Transmembrane</keyword>
<reference evidence="2" key="1">
    <citation type="journal article" date="2021" name="PeerJ">
        <title>Extensive microbial diversity within the chicken gut microbiome revealed by metagenomics and culture.</title>
        <authorList>
            <person name="Gilroy R."/>
            <person name="Ravi A."/>
            <person name="Getino M."/>
            <person name="Pursley I."/>
            <person name="Horton D.L."/>
            <person name="Alikhan N.F."/>
            <person name="Baker D."/>
            <person name="Gharbi K."/>
            <person name="Hall N."/>
            <person name="Watson M."/>
            <person name="Adriaenssens E.M."/>
            <person name="Foster-Nyarko E."/>
            <person name="Jarju S."/>
            <person name="Secka A."/>
            <person name="Antonio M."/>
            <person name="Oren A."/>
            <person name="Chaudhuri R.R."/>
            <person name="La Ragione R."/>
            <person name="Hildebrand F."/>
            <person name="Pallen M.J."/>
        </authorList>
    </citation>
    <scope>NUCLEOTIDE SEQUENCE</scope>
    <source>
        <strain evidence="2">ChiHjej13B12-14962</strain>
    </source>
</reference>